<evidence type="ECO:0000256" key="4">
    <source>
        <dbReference type="ARBA" id="ARBA00023125"/>
    </source>
</evidence>
<evidence type="ECO:0000256" key="8">
    <source>
        <dbReference type="RuleBase" id="RU000682"/>
    </source>
</evidence>
<organism evidence="11">
    <name type="scientific">Diabrotica virgifera virgifera</name>
    <name type="common">western corn rootworm</name>
    <dbReference type="NCBI Taxonomy" id="50390"/>
    <lineage>
        <taxon>Eukaryota</taxon>
        <taxon>Metazoa</taxon>
        <taxon>Ecdysozoa</taxon>
        <taxon>Arthropoda</taxon>
        <taxon>Hexapoda</taxon>
        <taxon>Insecta</taxon>
        <taxon>Pterygota</taxon>
        <taxon>Neoptera</taxon>
        <taxon>Endopterygota</taxon>
        <taxon>Coleoptera</taxon>
        <taxon>Polyphaga</taxon>
        <taxon>Cucujiformia</taxon>
        <taxon>Chrysomeloidea</taxon>
        <taxon>Chrysomelidae</taxon>
        <taxon>Galerucinae</taxon>
        <taxon>Diabroticina</taxon>
        <taxon>Diabroticites</taxon>
        <taxon>Diabrotica</taxon>
    </lineage>
</organism>
<accession>A0A6P7HAK3</accession>
<feature type="DNA-binding region" description="Homeobox" evidence="7">
    <location>
        <begin position="286"/>
        <end position="345"/>
    </location>
</feature>
<evidence type="ECO:0000256" key="6">
    <source>
        <dbReference type="ARBA" id="ARBA00023242"/>
    </source>
</evidence>
<feature type="compositionally biased region" description="Low complexity" evidence="9">
    <location>
        <begin position="346"/>
        <end position="365"/>
    </location>
</feature>
<dbReference type="AlphaFoldDB" id="A0A6P7HAK3"/>
<sequence>MMNGSLYEESPPPAPQSAATPISNSGMTSPTTVPPPAATTSATSSSSPASVTSNSGSAGPLHIPAKRLTSGGYGDCGDGVIRHGHGQPWSYSPSDNQQTAFEPTVGQLHHQYNAPTYYNLAADASGNRDRKPPLSFWSPAATAATGTPEYKYSSVSAGPSADPAVSSCHQGFSSSSWCNYSPYSSASRHHVDAHQAVPYLPTDDRGRAAAAAAMVAESASFNHAHDRGYGLGNYGPEQVPSTPYPPPVMWGSSPSLFASGSLGSMVGSVSCGAGTNPLEWTGQVTVRKKRKPYSKYQTLELEKEFLFNAYVSKQKRWELARNLNLTERQVKIWFQNRRMKNKKNSQRQQTQQSNNNNSATNNQNHHGSHHHPSHQVHTPHHIVNHHVSANGTLKHHQ</sequence>
<evidence type="ECO:0000313" key="11">
    <source>
        <dbReference type="RefSeq" id="XP_028152895.1"/>
    </source>
</evidence>
<gene>
    <name evidence="11 12" type="primary">LOC114346330</name>
</gene>
<keyword evidence="6 7" id="KW-0539">Nucleus</keyword>
<dbReference type="InterPro" id="IPR046333">
    <property type="entry name" value="HXA10/ABDB-like"/>
</dbReference>
<evidence type="ECO:0000256" key="7">
    <source>
        <dbReference type="PROSITE-ProRule" id="PRU00108"/>
    </source>
</evidence>
<dbReference type="PROSITE" id="PS00027">
    <property type="entry name" value="HOMEOBOX_1"/>
    <property type="match status" value="1"/>
</dbReference>
<dbReference type="FunFam" id="1.10.10.60:FF:000166">
    <property type="entry name" value="homeobox protein Hox-C11"/>
    <property type="match status" value="1"/>
</dbReference>
<dbReference type="Gene3D" id="1.10.10.60">
    <property type="entry name" value="Homeodomain-like"/>
    <property type="match status" value="1"/>
</dbReference>
<evidence type="ECO:0000313" key="12">
    <source>
        <dbReference type="RefSeq" id="XP_028152902.1"/>
    </source>
</evidence>
<feature type="domain" description="Homeobox" evidence="10">
    <location>
        <begin position="284"/>
        <end position="344"/>
    </location>
</feature>
<evidence type="ECO:0000256" key="5">
    <source>
        <dbReference type="ARBA" id="ARBA00023155"/>
    </source>
</evidence>
<dbReference type="GO" id="GO:0000981">
    <property type="term" value="F:DNA-binding transcription factor activity, RNA polymerase II-specific"/>
    <property type="evidence" value="ECO:0007669"/>
    <property type="project" value="InterPro"/>
</dbReference>
<evidence type="ECO:0000256" key="3">
    <source>
        <dbReference type="ARBA" id="ARBA00022473"/>
    </source>
</evidence>
<keyword evidence="4 7" id="KW-0238">DNA-binding</keyword>
<dbReference type="SUPFAM" id="SSF46689">
    <property type="entry name" value="Homeodomain-like"/>
    <property type="match status" value="1"/>
</dbReference>
<dbReference type="OrthoDB" id="6159439at2759"/>
<feature type="region of interest" description="Disordered" evidence="9">
    <location>
        <begin position="1"/>
        <end position="70"/>
    </location>
</feature>
<comment type="similarity">
    <text evidence="2">Belongs to the Abd-B homeobox family.</text>
</comment>
<dbReference type="RefSeq" id="XP_028152895.1">
    <property type="nucleotide sequence ID" value="XM_028297094.1"/>
</dbReference>
<keyword evidence="5 7" id="KW-0371">Homeobox</keyword>
<evidence type="ECO:0000259" key="10">
    <source>
        <dbReference type="PROSITE" id="PS50071"/>
    </source>
</evidence>
<dbReference type="InterPro" id="IPR001356">
    <property type="entry name" value="HD"/>
</dbReference>
<dbReference type="SMART" id="SM00389">
    <property type="entry name" value="HOX"/>
    <property type="match status" value="1"/>
</dbReference>
<name>A0A6P7HAK3_DIAVI</name>
<dbReference type="PROSITE" id="PS50071">
    <property type="entry name" value="HOMEOBOX_2"/>
    <property type="match status" value="1"/>
</dbReference>
<protein>
    <submittedName>
        <fullName evidence="11 12">Homeobox protein abdominal-B-like isoform X1</fullName>
    </submittedName>
</protein>
<feature type="compositionally biased region" description="Basic residues" evidence="9">
    <location>
        <begin position="366"/>
        <end position="377"/>
    </location>
</feature>
<dbReference type="GO" id="GO:0000978">
    <property type="term" value="F:RNA polymerase II cis-regulatory region sequence-specific DNA binding"/>
    <property type="evidence" value="ECO:0007669"/>
    <property type="project" value="TreeGrafter"/>
</dbReference>
<evidence type="ECO:0000256" key="1">
    <source>
        <dbReference type="ARBA" id="ARBA00004123"/>
    </source>
</evidence>
<keyword evidence="3" id="KW-0217">Developmental protein</keyword>
<dbReference type="PRINTS" id="PR00024">
    <property type="entry name" value="HOMEOBOX"/>
</dbReference>
<dbReference type="PANTHER" id="PTHR45874">
    <property type="entry name" value="HOMEOBOX PROTEIN ABDOMINAL-B"/>
    <property type="match status" value="1"/>
</dbReference>
<dbReference type="PANTHER" id="PTHR45874:SF4">
    <property type="entry name" value="HOMEOBOX PROTEIN ABDOMINAL-B"/>
    <property type="match status" value="1"/>
</dbReference>
<feature type="compositionally biased region" description="Low complexity" evidence="9">
    <location>
        <begin position="16"/>
        <end position="31"/>
    </location>
</feature>
<proteinExistence type="inferred from homology"/>
<feature type="region of interest" description="Disordered" evidence="9">
    <location>
        <begin position="336"/>
        <end position="377"/>
    </location>
</feature>
<dbReference type="InterPro" id="IPR009057">
    <property type="entry name" value="Homeodomain-like_sf"/>
</dbReference>
<feature type="compositionally biased region" description="Low complexity" evidence="9">
    <location>
        <begin position="38"/>
        <end position="58"/>
    </location>
</feature>
<dbReference type="CDD" id="cd00086">
    <property type="entry name" value="homeodomain"/>
    <property type="match status" value="1"/>
</dbReference>
<dbReference type="InterPro" id="IPR020479">
    <property type="entry name" value="HD_metazoa"/>
</dbReference>
<reference evidence="11 12" key="1">
    <citation type="submission" date="2025-04" db="UniProtKB">
        <authorList>
            <consortium name="RefSeq"/>
        </authorList>
    </citation>
    <scope>IDENTIFICATION</scope>
    <source>
        <tissue evidence="11 12">Whole insect</tissue>
    </source>
</reference>
<evidence type="ECO:0000256" key="2">
    <source>
        <dbReference type="ARBA" id="ARBA00006317"/>
    </source>
</evidence>
<dbReference type="Pfam" id="PF00046">
    <property type="entry name" value="Homeodomain"/>
    <property type="match status" value="1"/>
</dbReference>
<dbReference type="InterPro" id="IPR017970">
    <property type="entry name" value="Homeobox_CS"/>
</dbReference>
<evidence type="ECO:0000256" key="9">
    <source>
        <dbReference type="SAM" id="MobiDB-lite"/>
    </source>
</evidence>
<comment type="subcellular location">
    <subcellularLocation>
        <location evidence="1 7 8">Nucleus</location>
    </subcellularLocation>
</comment>
<dbReference type="GO" id="GO:0005634">
    <property type="term" value="C:nucleus"/>
    <property type="evidence" value="ECO:0007669"/>
    <property type="project" value="UniProtKB-SubCell"/>
</dbReference>
<dbReference type="RefSeq" id="XP_028152902.1">
    <property type="nucleotide sequence ID" value="XM_028297101.1"/>
</dbReference>